<sequence length="129" mass="14002">MSRSRKPTIKATPSSEPPNCPCSTTLLQPAPSCTTFLTQPSLALRWRSTSHKVHDRTLENTRAPAKPTPPHEEQENLDARRVVCGGVGAVGAWPMQILHHHQPAPPASQASSSSRHHLHLASEAGERLS</sequence>
<dbReference type="AlphaFoldDB" id="Q6IKD1"/>
<feature type="region of interest" description="Disordered" evidence="1">
    <location>
        <begin position="49"/>
        <end position="79"/>
    </location>
</feature>
<dbReference type="EMBL" id="BK002435">
    <property type="protein sequence ID" value="DAA03941.1"/>
    <property type="molecule type" value="Genomic_DNA"/>
</dbReference>
<gene>
    <name evidence="2" type="ORF">HDC12856</name>
</gene>
<evidence type="ECO:0000313" key="2">
    <source>
        <dbReference type="EMBL" id="DAA03941.1"/>
    </source>
</evidence>
<reference evidence="2" key="1">
    <citation type="journal article" date="2003" name="Genome Biol.">
        <title>An integrated gene annotation and transcriptional profiling approach towards the full gene content of the Drosophila genome.</title>
        <authorList>
            <person name="Hild M."/>
            <person name="Beckmann B."/>
            <person name="Haas S.A."/>
            <person name="Koch B."/>
            <person name="Solovyev V."/>
            <person name="Busold C."/>
            <person name="Fellenberg K."/>
            <person name="Boutros M."/>
            <person name="Vingron M."/>
            <person name="Sauer F."/>
            <person name="Hoheisel J.D."/>
            <person name="Paro R."/>
        </authorList>
    </citation>
    <scope>NUCLEOTIDE SEQUENCE</scope>
</reference>
<feature type="compositionally biased region" description="Basic and acidic residues" evidence="1">
    <location>
        <begin position="69"/>
        <end position="79"/>
    </location>
</feature>
<feature type="region of interest" description="Disordered" evidence="1">
    <location>
        <begin position="99"/>
        <end position="129"/>
    </location>
</feature>
<feature type="region of interest" description="Disordered" evidence="1">
    <location>
        <begin position="1"/>
        <end position="24"/>
    </location>
</feature>
<accession>Q6IKD1</accession>
<organism evidence="2">
    <name type="scientific">Drosophila melanogaster</name>
    <name type="common">Fruit fly</name>
    <dbReference type="NCBI Taxonomy" id="7227"/>
    <lineage>
        <taxon>Eukaryota</taxon>
        <taxon>Metazoa</taxon>
        <taxon>Ecdysozoa</taxon>
        <taxon>Arthropoda</taxon>
        <taxon>Hexapoda</taxon>
        <taxon>Insecta</taxon>
        <taxon>Pterygota</taxon>
        <taxon>Neoptera</taxon>
        <taxon>Endopterygota</taxon>
        <taxon>Diptera</taxon>
        <taxon>Brachycera</taxon>
        <taxon>Muscomorpha</taxon>
        <taxon>Ephydroidea</taxon>
        <taxon>Drosophilidae</taxon>
        <taxon>Drosophila</taxon>
        <taxon>Sophophora</taxon>
    </lineage>
</organism>
<evidence type="ECO:0000256" key="1">
    <source>
        <dbReference type="SAM" id="MobiDB-lite"/>
    </source>
</evidence>
<proteinExistence type="predicted"/>
<name>Q6IKD1_DROME</name>
<protein>
    <submittedName>
        <fullName evidence="2">HDC12856</fullName>
    </submittedName>
</protein>